<evidence type="ECO:0000256" key="5">
    <source>
        <dbReference type="ARBA" id="ARBA00022759"/>
    </source>
</evidence>
<evidence type="ECO:0000256" key="1">
    <source>
        <dbReference type="ARBA" id="ARBA00022490"/>
    </source>
</evidence>
<dbReference type="Pfam" id="PF04032">
    <property type="entry name" value="Rpr2"/>
    <property type="match status" value="1"/>
</dbReference>
<dbReference type="HAMAP" id="MF_00757">
    <property type="entry name" value="RNase_P_4"/>
    <property type="match status" value="1"/>
</dbReference>
<reference evidence="9" key="1">
    <citation type="submission" date="2016-12" db="EMBL/GenBank/DDBJ databases">
        <title>Discovery of methanogenic haloarchaea.</title>
        <authorList>
            <person name="Sorokin D.Y."/>
            <person name="Makarova K.S."/>
            <person name="Abbas B."/>
            <person name="Ferrer M."/>
            <person name="Golyshin P.N."/>
        </authorList>
    </citation>
    <scope>NUCLEOTIDE SEQUENCE [LARGE SCALE GENOMIC DNA]</scope>
    <source>
        <strain evidence="9">HMET1</strain>
    </source>
</reference>
<dbReference type="InterPro" id="IPR016432">
    <property type="entry name" value="RNP4"/>
</dbReference>
<dbReference type="STRING" id="1903181.BTN85_0310"/>
<feature type="binding site" evidence="8">
    <location>
        <position position="60"/>
    </location>
    <ligand>
        <name>Zn(2+)</name>
        <dbReference type="ChEBI" id="CHEBI:29105"/>
    </ligand>
</feature>
<keyword evidence="7 8" id="KW-0862">Zinc</keyword>
<evidence type="ECO:0000313" key="10">
    <source>
        <dbReference type="Proteomes" id="UP000185744"/>
    </source>
</evidence>
<dbReference type="PANTHER" id="PTHR14742">
    <property type="entry name" value="RIBONUCLEASE P SUBUNIT P21"/>
    <property type="match status" value="1"/>
</dbReference>
<feature type="binding site" evidence="8">
    <location>
        <position position="57"/>
    </location>
    <ligand>
        <name>Zn(2+)</name>
        <dbReference type="ChEBI" id="CHEBI:29105"/>
    </ligand>
</feature>
<evidence type="ECO:0000256" key="3">
    <source>
        <dbReference type="ARBA" id="ARBA00022722"/>
    </source>
</evidence>
<accession>A0A1Q6DU13</accession>
<comment type="function">
    <text evidence="8">Part of ribonuclease P, a protein complex that generates mature tRNA molecules by cleaving their 5'-ends.</text>
</comment>
<dbReference type="EMBL" id="MSDW01000001">
    <property type="protein sequence ID" value="OKY77835.1"/>
    <property type="molecule type" value="Genomic_DNA"/>
</dbReference>
<comment type="catalytic activity">
    <reaction evidence="8">
        <text>Endonucleolytic cleavage of RNA, removing 5'-extranucleotides from tRNA precursor.</text>
        <dbReference type="EC" id="3.1.26.5"/>
    </reaction>
</comment>
<evidence type="ECO:0000256" key="7">
    <source>
        <dbReference type="ARBA" id="ARBA00022833"/>
    </source>
</evidence>
<dbReference type="GO" id="GO:0004526">
    <property type="term" value="F:ribonuclease P activity"/>
    <property type="evidence" value="ECO:0007669"/>
    <property type="project" value="UniProtKB-UniRule"/>
</dbReference>
<comment type="subunit">
    <text evidence="8">Consists of a catalytic RNA component and at least 4-5 protein subunits.</text>
</comment>
<comment type="similarity">
    <text evidence="8">Belongs to the eukaryotic/archaeal RNase P protein component 4 family.</text>
</comment>
<comment type="cofactor">
    <cofactor evidence="8">
        <name>Zn(2+)</name>
        <dbReference type="ChEBI" id="CHEBI:29105"/>
    </cofactor>
    <text evidence="8">Binds 1 zinc ion per subunit.</text>
</comment>
<keyword evidence="10" id="KW-1185">Reference proteome</keyword>
<dbReference type="InterPro" id="IPR007175">
    <property type="entry name" value="Rpr2/Snm1/Rpp21"/>
</dbReference>
<dbReference type="AlphaFoldDB" id="A0A1Q6DU13"/>
<keyword evidence="3 8" id="KW-0540">Nuclease</keyword>
<dbReference type="PANTHER" id="PTHR14742:SF0">
    <property type="entry name" value="RIBONUCLEASE P PROTEIN SUBUNIT P21"/>
    <property type="match status" value="1"/>
</dbReference>
<keyword evidence="1 8" id="KW-0963">Cytoplasm</keyword>
<feature type="binding site" evidence="8">
    <location>
        <position position="86"/>
    </location>
    <ligand>
        <name>Zn(2+)</name>
        <dbReference type="ChEBI" id="CHEBI:29105"/>
    </ligand>
</feature>
<sequence length="94" mass="11441">MSYTEDLAKQRIEILMEKAEEIFDEDPERSHRYARLAWRIKLKTRVKFPKKWKRRFCRKCKIFLVPNKTCRIRLNNSKVTITCLNCGKIKRIPI</sequence>
<keyword evidence="2 8" id="KW-0819">tRNA processing</keyword>
<dbReference type="GO" id="GO:0001682">
    <property type="term" value="P:tRNA 5'-leader removal"/>
    <property type="evidence" value="ECO:0007669"/>
    <property type="project" value="UniProtKB-UniRule"/>
</dbReference>
<keyword evidence="4 8" id="KW-0479">Metal-binding</keyword>
<organism evidence="9 10">
    <name type="scientific">Methanohalarchaeum thermophilum</name>
    <dbReference type="NCBI Taxonomy" id="1903181"/>
    <lineage>
        <taxon>Archaea</taxon>
        <taxon>Methanobacteriati</taxon>
        <taxon>Methanobacteriota</taxon>
        <taxon>Methanonatronarchaeia</taxon>
        <taxon>Methanonatronarchaeales</taxon>
        <taxon>Methanonatronarchaeaceae</taxon>
        <taxon>Candidatus Methanohalarchaeum</taxon>
    </lineage>
</organism>
<dbReference type="EC" id="3.1.26.5" evidence="8"/>
<dbReference type="Gene3D" id="6.20.50.20">
    <property type="match status" value="1"/>
</dbReference>
<protein>
    <recommendedName>
        <fullName evidence="8">Ribonuclease P protein component 4</fullName>
        <shortName evidence="8">RNase P component 4</shortName>
        <ecNumber evidence="8">3.1.26.5</ecNumber>
    </recommendedName>
    <alternativeName>
        <fullName evidence="8">Rpp21</fullName>
    </alternativeName>
</protein>
<dbReference type="GO" id="GO:0005737">
    <property type="term" value="C:cytoplasm"/>
    <property type="evidence" value="ECO:0007669"/>
    <property type="project" value="UniProtKB-SubCell"/>
</dbReference>
<evidence type="ECO:0000256" key="8">
    <source>
        <dbReference type="HAMAP-Rule" id="MF_00757"/>
    </source>
</evidence>
<keyword evidence="6 8" id="KW-0378">Hydrolase</keyword>
<comment type="subcellular location">
    <subcellularLocation>
        <location evidence="8">Cytoplasm</location>
    </subcellularLocation>
</comment>
<evidence type="ECO:0000313" key="9">
    <source>
        <dbReference type="EMBL" id="OKY77835.1"/>
    </source>
</evidence>
<proteinExistence type="inferred from homology"/>
<evidence type="ECO:0000256" key="4">
    <source>
        <dbReference type="ARBA" id="ARBA00022723"/>
    </source>
</evidence>
<dbReference type="PIRSF" id="PIRSF004878">
    <property type="entry name" value="RNase_P_4"/>
    <property type="match status" value="1"/>
</dbReference>
<feature type="binding site" evidence="8">
    <location>
        <position position="83"/>
    </location>
    <ligand>
        <name>Zn(2+)</name>
        <dbReference type="ChEBI" id="CHEBI:29105"/>
    </ligand>
</feature>
<name>A0A1Q6DU13_METT1</name>
<dbReference type="InParanoid" id="A0A1Q6DU13"/>
<keyword evidence="5 8" id="KW-0255">Endonuclease</keyword>
<dbReference type="GO" id="GO:0008270">
    <property type="term" value="F:zinc ion binding"/>
    <property type="evidence" value="ECO:0007669"/>
    <property type="project" value="UniProtKB-UniRule"/>
</dbReference>
<evidence type="ECO:0000256" key="2">
    <source>
        <dbReference type="ARBA" id="ARBA00022694"/>
    </source>
</evidence>
<dbReference type="Gene3D" id="1.20.5.420">
    <property type="entry name" value="Immunoglobulin FC, subunit C"/>
    <property type="match status" value="1"/>
</dbReference>
<dbReference type="Proteomes" id="UP000185744">
    <property type="component" value="Unassembled WGS sequence"/>
</dbReference>
<evidence type="ECO:0000256" key="6">
    <source>
        <dbReference type="ARBA" id="ARBA00022801"/>
    </source>
</evidence>
<comment type="caution">
    <text evidence="9">The sequence shown here is derived from an EMBL/GenBank/DDBJ whole genome shotgun (WGS) entry which is preliminary data.</text>
</comment>
<dbReference type="GO" id="GO:0030677">
    <property type="term" value="C:ribonuclease P complex"/>
    <property type="evidence" value="ECO:0007669"/>
    <property type="project" value="UniProtKB-UniRule"/>
</dbReference>
<gene>
    <name evidence="8" type="primary">rnp4</name>
    <name evidence="9" type="ORF">BTN85_0310</name>
</gene>